<proteinExistence type="predicted"/>
<feature type="region of interest" description="Disordered" evidence="1">
    <location>
        <begin position="147"/>
        <end position="176"/>
    </location>
</feature>
<accession>A0A290Z9J6</accession>
<evidence type="ECO:0008006" key="4">
    <source>
        <dbReference type="Google" id="ProtNLM"/>
    </source>
</evidence>
<evidence type="ECO:0000313" key="2">
    <source>
        <dbReference type="EMBL" id="ATE55678.1"/>
    </source>
</evidence>
<gene>
    <name evidence="2" type="ORF">CNX65_22290</name>
</gene>
<dbReference type="KEGG" id="apre:CNX65_22290"/>
<dbReference type="NCBIfam" id="NF038083">
    <property type="entry name" value="CU044_5270_fam"/>
    <property type="match status" value="1"/>
</dbReference>
<protein>
    <recommendedName>
        <fullName evidence="4">CU044_5270 family protein</fullName>
    </recommendedName>
</protein>
<keyword evidence="3" id="KW-1185">Reference proteome</keyword>
<sequence length="310" mass="32720">MGKRWLAGAAAVGVLVAGGLVVWPEGVGGRGASAEAAEALERAAAVGAVDPEVGPGRYLLVTTRAWWLGSSTGGGRSFSRLSENLQETWVPADREDEWLLRRDVTGEHRWVVGTAEEAERAGAFREGRGWPEGEWRAACGRFDEVPSGQVRVSGGQPPARSDWCGGGSWQQPTASWQDGLPADVDGLCRRLRADVPEDDSRGDSALLTSVADALRSGLVRENVRALMHRALAKLPGLEVVDRAADLDGRVGIAFGLTGQFERAELIVDRETGQFIGERTVATGRGSLPAGTVTGFTSVRTAVVAGPGARS</sequence>
<dbReference type="EMBL" id="CP023445">
    <property type="protein sequence ID" value="ATE55678.1"/>
    <property type="molecule type" value="Genomic_DNA"/>
</dbReference>
<dbReference type="AlphaFoldDB" id="A0A290Z9J6"/>
<reference evidence="2" key="1">
    <citation type="submission" date="2017-09" db="EMBL/GenBank/DDBJ databases">
        <title>Complete Genome Sequence of ansamitocin-producing Bacterium Actinosynnema pretiosum X47.</title>
        <authorList>
            <person name="Cao G."/>
            <person name="Zong G."/>
            <person name="Zhong C."/>
            <person name="Fu J."/>
        </authorList>
    </citation>
    <scope>NUCLEOTIDE SEQUENCE [LARGE SCALE GENOMIC DNA]</scope>
    <source>
        <strain evidence="2">X47</strain>
    </source>
</reference>
<dbReference type="Proteomes" id="UP000218505">
    <property type="component" value="Chromosome"/>
</dbReference>
<dbReference type="InterPro" id="IPR047789">
    <property type="entry name" value="CU044_5270-like"/>
</dbReference>
<name>A0A290Z9J6_9PSEU</name>
<evidence type="ECO:0000313" key="3">
    <source>
        <dbReference type="Proteomes" id="UP000218505"/>
    </source>
</evidence>
<evidence type="ECO:0000256" key="1">
    <source>
        <dbReference type="SAM" id="MobiDB-lite"/>
    </source>
</evidence>
<organism evidence="2 3">
    <name type="scientific">Actinosynnema pretiosum</name>
    <dbReference type="NCBI Taxonomy" id="42197"/>
    <lineage>
        <taxon>Bacteria</taxon>
        <taxon>Bacillati</taxon>
        <taxon>Actinomycetota</taxon>
        <taxon>Actinomycetes</taxon>
        <taxon>Pseudonocardiales</taxon>
        <taxon>Pseudonocardiaceae</taxon>
        <taxon>Actinosynnema</taxon>
    </lineage>
</organism>